<sequence>MENILLCKAGIQHCLGGRAAQRRLTDRRTSNFEVVSNNVASPQLWSNLIRKSLASIAIKCYMNYHNLVSLLTCLWDQNSTGMEQEIIEVVCITKMWKDNVMYRVRTSFDSRHVQANDLVVLKHPEEYGYVIKFFSHSVLGETRLFVVVDCLQDVWIYNELLFSVWESQTIGEMKVVEVKSIRGMAGLVHDINDTTIRHVVWTSPRHYQ</sequence>
<dbReference type="RefSeq" id="XP_018292633.1">
    <property type="nucleotide sequence ID" value="XM_018431351.1"/>
</dbReference>
<reference evidence="2" key="1">
    <citation type="submission" date="2015-06" db="EMBL/GenBank/DDBJ databases">
        <title>Expansion of signal transduction pathways in fungi by whole-genome duplication.</title>
        <authorList>
            <consortium name="DOE Joint Genome Institute"/>
            <person name="Corrochano L.M."/>
            <person name="Kuo A."/>
            <person name="Marcet-Houben M."/>
            <person name="Polaino S."/>
            <person name="Salamov A."/>
            <person name="Villalobos J.M."/>
            <person name="Alvarez M.I."/>
            <person name="Avalos J."/>
            <person name="Benito E.P."/>
            <person name="Benoit I."/>
            <person name="Burger G."/>
            <person name="Camino L.P."/>
            <person name="Canovas D."/>
            <person name="Cerda-Olmedo E."/>
            <person name="Cheng J.-F."/>
            <person name="Dominguez A."/>
            <person name="Elias M."/>
            <person name="Eslava A.P."/>
            <person name="Glaser F."/>
            <person name="Grimwood J."/>
            <person name="Gutierrez G."/>
            <person name="Heitman J."/>
            <person name="Henrissat B."/>
            <person name="Iturriaga E.A."/>
            <person name="Lang B.F."/>
            <person name="Lavin J.L."/>
            <person name="Lee S."/>
            <person name="Li W."/>
            <person name="Lindquist E."/>
            <person name="Lopez-Garcia S."/>
            <person name="Luque E.M."/>
            <person name="Marcos A.T."/>
            <person name="Martin J."/>
            <person name="McCluskey K."/>
            <person name="Medina H.R."/>
            <person name="Miralles-Duran A."/>
            <person name="Miyazaki A."/>
            <person name="Munoz-Torres E."/>
            <person name="Oguiza J.A."/>
            <person name="Ohm R."/>
            <person name="Olmedo M."/>
            <person name="Orejas M."/>
            <person name="Ortiz-Castellanos L."/>
            <person name="Pisabarro A.G."/>
            <person name="Rodriguez-Romero J."/>
            <person name="Ruiz-Herrera J."/>
            <person name="Ruiz-Vazquez R."/>
            <person name="Sanz C."/>
            <person name="Schackwitz W."/>
            <person name="Schmutz J."/>
            <person name="Shahriari M."/>
            <person name="Shelest E."/>
            <person name="Silva-Franco F."/>
            <person name="Soanes D."/>
            <person name="Syed K."/>
            <person name="Tagua V.G."/>
            <person name="Talbot N.J."/>
            <person name="Thon M."/>
            <person name="De vries R.P."/>
            <person name="Wiebenga A."/>
            <person name="Yadav J.S."/>
            <person name="Braun E.L."/>
            <person name="Baker S."/>
            <person name="Garre V."/>
            <person name="Horwitz B."/>
            <person name="Torres-Martinez S."/>
            <person name="Idnurm A."/>
            <person name="Herrera-Estrella A."/>
            <person name="Gabaldon T."/>
            <person name="Grigoriev I.V."/>
        </authorList>
    </citation>
    <scope>NUCLEOTIDE SEQUENCE [LARGE SCALE GENOMIC DNA]</scope>
    <source>
        <strain evidence="2">NRRL 1555(-)</strain>
    </source>
</reference>
<dbReference type="AlphaFoldDB" id="A0A162UER8"/>
<evidence type="ECO:0000313" key="2">
    <source>
        <dbReference type="Proteomes" id="UP000077315"/>
    </source>
</evidence>
<dbReference type="Proteomes" id="UP000077315">
    <property type="component" value="Unassembled WGS sequence"/>
</dbReference>
<organism evidence="1 2">
    <name type="scientific">Phycomyces blakesleeanus (strain ATCC 8743b / DSM 1359 / FGSC 10004 / NBRC 33097 / NRRL 1555)</name>
    <dbReference type="NCBI Taxonomy" id="763407"/>
    <lineage>
        <taxon>Eukaryota</taxon>
        <taxon>Fungi</taxon>
        <taxon>Fungi incertae sedis</taxon>
        <taxon>Mucoromycota</taxon>
        <taxon>Mucoromycotina</taxon>
        <taxon>Mucoromycetes</taxon>
        <taxon>Mucorales</taxon>
        <taxon>Phycomycetaceae</taxon>
        <taxon>Phycomyces</taxon>
    </lineage>
</organism>
<accession>A0A162UER8</accession>
<keyword evidence="2" id="KW-1185">Reference proteome</keyword>
<protein>
    <submittedName>
        <fullName evidence="1">Uncharacterized protein</fullName>
    </submittedName>
</protein>
<proteinExistence type="predicted"/>
<evidence type="ECO:0000313" key="1">
    <source>
        <dbReference type="EMBL" id="OAD74593.1"/>
    </source>
</evidence>
<dbReference type="InParanoid" id="A0A162UER8"/>
<dbReference type="VEuPathDB" id="FungiDB:PHYBLDRAFT_145026"/>
<gene>
    <name evidence="1" type="ORF">PHYBLDRAFT_145026</name>
</gene>
<dbReference type="EMBL" id="KV440979">
    <property type="protein sequence ID" value="OAD74593.1"/>
    <property type="molecule type" value="Genomic_DNA"/>
</dbReference>
<dbReference type="GeneID" id="28992257"/>
<name>A0A162UER8_PHYB8</name>